<protein>
    <submittedName>
        <fullName evidence="2">N-formylglutamate amidohydrolase</fullName>
    </submittedName>
</protein>
<dbReference type="RefSeq" id="WP_092499318.1">
    <property type="nucleotide sequence ID" value="NZ_FOFG01000018.1"/>
</dbReference>
<evidence type="ECO:0000256" key="1">
    <source>
        <dbReference type="SAM" id="MobiDB-lite"/>
    </source>
</evidence>
<evidence type="ECO:0000313" key="3">
    <source>
        <dbReference type="Proteomes" id="UP000199647"/>
    </source>
</evidence>
<accession>A0A1H9P5L1</accession>
<dbReference type="STRING" id="1855383.SAMN05216548_11863"/>
<dbReference type="SUPFAM" id="SSF53187">
    <property type="entry name" value="Zn-dependent exopeptidases"/>
    <property type="match status" value="1"/>
</dbReference>
<evidence type="ECO:0000313" key="2">
    <source>
        <dbReference type="EMBL" id="SER43377.1"/>
    </source>
</evidence>
<dbReference type="GO" id="GO:0016787">
    <property type="term" value="F:hydrolase activity"/>
    <property type="evidence" value="ECO:0007669"/>
    <property type="project" value="UniProtKB-KW"/>
</dbReference>
<proteinExistence type="predicted"/>
<name>A0A1H9P5L1_9HYPH</name>
<dbReference type="AlphaFoldDB" id="A0A1H9P5L1"/>
<dbReference type="InterPro" id="IPR007709">
    <property type="entry name" value="N-FG_amidohydro"/>
</dbReference>
<sequence>MGETGFPADWTADPRDPSRHREVPFQIRRPDHQFVPFVFNSPHSGSFYPEAFLAASCLDRQSIRRSEDFMVDALFGSVGALGAPLMRAVYPRAYLDVNREPYELDPRMFSDRLPPFANVRSLRVAGGLGTIPRIVSDTAPIYRSPLRVEEAMARIRDIYHPYHEALSGLLLETHETFGQAVLIDCHSMPSHLKGVSARSRPDFVLGDRFGTSCMPELTEAAVQFLVAQGYNVARNKPYAGGFITEHYGRPYGGLHTLQIEVNRALYMDEAALAPHEGFDDLRANLEGLAQALIETMGTFSLPLALREAAE</sequence>
<dbReference type="EMBL" id="FOFG01000018">
    <property type="protein sequence ID" value="SER43377.1"/>
    <property type="molecule type" value="Genomic_DNA"/>
</dbReference>
<dbReference type="OrthoDB" id="9802050at2"/>
<keyword evidence="3" id="KW-1185">Reference proteome</keyword>
<keyword evidence="2" id="KW-0378">Hydrolase</keyword>
<dbReference type="Gene3D" id="3.40.630.40">
    <property type="entry name" value="Zn-dependent exopeptidases"/>
    <property type="match status" value="1"/>
</dbReference>
<gene>
    <name evidence="2" type="ORF">SAMN05216548_11863</name>
</gene>
<dbReference type="Pfam" id="PF05013">
    <property type="entry name" value="FGase"/>
    <property type="match status" value="1"/>
</dbReference>
<dbReference type="Proteomes" id="UP000199647">
    <property type="component" value="Unassembled WGS sequence"/>
</dbReference>
<reference evidence="2 3" key="1">
    <citation type="submission" date="2016-10" db="EMBL/GenBank/DDBJ databases">
        <authorList>
            <person name="de Groot N.N."/>
        </authorList>
    </citation>
    <scope>NUCLEOTIDE SEQUENCE [LARGE SCALE GENOMIC DNA]</scope>
    <source>
        <strain evidence="2 3">A52C2</strain>
    </source>
</reference>
<organism evidence="2 3">
    <name type="scientific">Faunimonas pinastri</name>
    <dbReference type="NCBI Taxonomy" id="1855383"/>
    <lineage>
        <taxon>Bacteria</taxon>
        <taxon>Pseudomonadati</taxon>
        <taxon>Pseudomonadota</taxon>
        <taxon>Alphaproteobacteria</taxon>
        <taxon>Hyphomicrobiales</taxon>
        <taxon>Afifellaceae</taxon>
        <taxon>Faunimonas</taxon>
    </lineage>
</organism>
<feature type="region of interest" description="Disordered" evidence="1">
    <location>
        <begin position="1"/>
        <end position="20"/>
    </location>
</feature>